<proteinExistence type="predicted"/>
<reference evidence="1 2" key="2">
    <citation type="journal article" date="2022" name="Mol. Ecol. Resour.">
        <title>The genomes of chicory, endive, great burdock and yacon provide insights into Asteraceae paleo-polyploidization history and plant inulin production.</title>
        <authorList>
            <person name="Fan W."/>
            <person name="Wang S."/>
            <person name="Wang H."/>
            <person name="Wang A."/>
            <person name="Jiang F."/>
            <person name="Liu H."/>
            <person name="Zhao H."/>
            <person name="Xu D."/>
            <person name="Zhang Y."/>
        </authorList>
    </citation>
    <scope>NUCLEOTIDE SEQUENCE [LARGE SCALE GENOMIC DNA]</scope>
    <source>
        <strain evidence="2">cv. Yunnan</strain>
        <tissue evidence="1">Leaves</tissue>
    </source>
</reference>
<evidence type="ECO:0000313" key="2">
    <source>
        <dbReference type="Proteomes" id="UP001056120"/>
    </source>
</evidence>
<sequence>MKQVQETWKQTMEEYKDDEKDDILSLSDLQMDDHGPEEVNTTFYQDFFGEEWSRKISNKNSPVKQPVCDDKTAGKREETNPMFRSKSGSFRYMRFKIDSGRGSWRSRSVSVMASKSKSRWQVFMSGFGSGKFPTKMDWLDIKTRQLRSRSATKESQNVDHVGGEDSGGRRVSDRKKVWWRLVDVLGCGGGYERNTMVVV</sequence>
<dbReference type="EMBL" id="CM042028">
    <property type="protein sequence ID" value="KAI3799743.1"/>
    <property type="molecule type" value="Genomic_DNA"/>
</dbReference>
<gene>
    <name evidence="1" type="ORF">L1987_35044</name>
</gene>
<protein>
    <submittedName>
        <fullName evidence="1">Uncharacterized protein</fullName>
    </submittedName>
</protein>
<dbReference type="Proteomes" id="UP001056120">
    <property type="component" value="Linkage Group LG11"/>
</dbReference>
<evidence type="ECO:0000313" key="1">
    <source>
        <dbReference type="EMBL" id="KAI3799743.1"/>
    </source>
</evidence>
<name>A0ACB9HWQ0_9ASTR</name>
<organism evidence="1 2">
    <name type="scientific">Smallanthus sonchifolius</name>
    <dbReference type="NCBI Taxonomy" id="185202"/>
    <lineage>
        <taxon>Eukaryota</taxon>
        <taxon>Viridiplantae</taxon>
        <taxon>Streptophyta</taxon>
        <taxon>Embryophyta</taxon>
        <taxon>Tracheophyta</taxon>
        <taxon>Spermatophyta</taxon>
        <taxon>Magnoliopsida</taxon>
        <taxon>eudicotyledons</taxon>
        <taxon>Gunneridae</taxon>
        <taxon>Pentapetalae</taxon>
        <taxon>asterids</taxon>
        <taxon>campanulids</taxon>
        <taxon>Asterales</taxon>
        <taxon>Asteraceae</taxon>
        <taxon>Asteroideae</taxon>
        <taxon>Heliantheae alliance</taxon>
        <taxon>Millerieae</taxon>
        <taxon>Smallanthus</taxon>
    </lineage>
</organism>
<reference evidence="2" key="1">
    <citation type="journal article" date="2022" name="Mol. Ecol. Resour.">
        <title>The genomes of chicory, endive, great burdock and yacon provide insights into Asteraceae palaeo-polyploidization history and plant inulin production.</title>
        <authorList>
            <person name="Fan W."/>
            <person name="Wang S."/>
            <person name="Wang H."/>
            <person name="Wang A."/>
            <person name="Jiang F."/>
            <person name="Liu H."/>
            <person name="Zhao H."/>
            <person name="Xu D."/>
            <person name="Zhang Y."/>
        </authorList>
    </citation>
    <scope>NUCLEOTIDE SEQUENCE [LARGE SCALE GENOMIC DNA]</scope>
    <source>
        <strain evidence="2">cv. Yunnan</strain>
    </source>
</reference>
<comment type="caution">
    <text evidence="1">The sequence shown here is derived from an EMBL/GenBank/DDBJ whole genome shotgun (WGS) entry which is preliminary data.</text>
</comment>
<accession>A0ACB9HWQ0</accession>
<keyword evidence="2" id="KW-1185">Reference proteome</keyword>